<name>A0A2P8GUC4_9MICO</name>
<evidence type="ECO:0000313" key="2">
    <source>
        <dbReference type="EMBL" id="PSL37572.1"/>
    </source>
</evidence>
<comment type="caution">
    <text evidence="2">The sequence shown here is derived from an EMBL/GenBank/DDBJ whole genome shotgun (WGS) entry which is preliminary data.</text>
</comment>
<gene>
    <name evidence="2" type="ORF">CLV49_1179</name>
    <name evidence="3" type="ORF">ELQ93_14930</name>
</gene>
<dbReference type="OrthoDB" id="3236524at2"/>
<dbReference type="EMBL" id="RZGY01000002">
    <property type="protein sequence ID" value="RUQ84872.1"/>
    <property type="molecule type" value="Genomic_DNA"/>
</dbReference>
<dbReference type="Gene3D" id="3.90.1150.200">
    <property type="match status" value="1"/>
</dbReference>
<reference evidence="3 5" key="2">
    <citation type="submission" date="2018-12" db="EMBL/GenBank/DDBJ databases">
        <authorList>
            <person name="hu s."/>
            <person name="Xu Y."/>
            <person name="Xu B."/>
            <person name="Li F."/>
        </authorList>
    </citation>
    <scope>NUCLEOTIDE SEQUENCE [LARGE SCALE GENOMIC DNA]</scope>
    <source>
        <strain evidence="3 5">KSW2-17</strain>
    </source>
</reference>
<feature type="domain" description="YdhG-like" evidence="1">
    <location>
        <begin position="17"/>
        <end position="110"/>
    </location>
</feature>
<dbReference type="Proteomes" id="UP000268291">
    <property type="component" value="Unassembled WGS sequence"/>
</dbReference>
<evidence type="ECO:0000259" key="1">
    <source>
        <dbReference type="Pfam" id="PF08818"/>
    </source>
</evidence>
<reference evidence="2 4" key="1">
    <citation type="submission" date="2018-03" db="EMBL/GenBank/DDBJ databases">
        <title>Genomic Encyclopedia of Archaeal and Bacterial Type Strains, Phase II (KMG-II): from individual species to whole genera.</title>
        <authorList>
            <person name="Goeker M."/>
        </authorList>
    </citation>
    <scope>NUCLEOTIDE SEQUENCE [LARGE SCALE GENOMIC DNA]</scope>
    <source>
        <strain evidence="2 4">DSM 21548</strain>
    </source>
</reference>
<sequence>MANEVSEYIAELPEPERSRIREIYDRARALVPDAVEGVSYGMPSLIYRGKGLVSVMNTKKHIGVYPYGNLADLADDVAAAGLGSTKGSIHLRAGERLPDDLLERFVRRRVAQIDGA</sequence>
<dbReference type="EMBL" id="PYAU01000001">
    <property type="protein sequence ID" value="PSL37572.1"/>
    <property type="molecule type" value="Genomic_DNA"/>
</dbReference>
<dbReference type="AlphaFoldDB" id="A0A2P8GUC4"/>
<dbReference type="RefSeq" id="WP_106562699.1">
    <property type="nucleotide sequence ID" value="NZ_PYAU01000001.1"/>
</dbReference>
<evidence type="ECO:0000313" key="4">
    <source>
        <dbReference type="Proteomes" id="UP000241203"/>
    </source>
</evidence>
<evidence type="ECO:0000313" key="3">
    <source>
        <dbReference type="EMBL" id="RUQ84872.1"/>
    </source>
</evidence>
<evidence type="ECO:0000313" key="5">
    <source>
        <dbReference type="Proteomes" id="UP000268291"/>
    </source>
</evidence>
<dbReference type="InterPro" id="IPR014922">
    <property type="entry name" value="YdhG-like"/>
</dbReference>
<proteinExistence type="predicted"/>
<keyword evidence="5" id="KW-1185">Reference proteome</keyword>
<organism evidence="2 4">
    <name type="scientific">Labedella gwakjiensis</name>
    <dbReference type="NCBI Taxonomy" id="390269"/>
    <lineage>
        <taxon>Bacteria</taxon>
        <taxon>Bacillati</taxon>
        <taxon>Actinomycetota</taxon>
        <taxon>Actinomycetes</taxon>
        <taxon>Micrococcales</taxon>
        <taxon>Microbacteriaceae</taxon>
        <taxon>Labedella</taxon>
    </lineage>
</organism>
<dbReference type="SUPFAM" id="SSF159888">
    <property type="entry name" value="YdhG-like"/>
    <property type="match status" value="1"/>
</dbReference>
<accession>A0A2P8GUC4</accession>
<protein>
    <submittedName>
        <fullName evidence="3">DUF1801 domain-containing protein</fullName>
    </submittedName>
    <submittedName>
        <fullName evidence="2">Uncharacterized protein YdhG (YjbR/CyaY superfamily)</fullName>
    </submittedName>
</protein>
<dbReference type="Proteomes" id="UP000241203">
    <property type="component" value="Unassembled WGS sequence"/>
</dbReference>
<dbReference type="Pfam" id="PF08818">
    <property type="entry name" value="DUF1801"/>
    <property type="match status" value="1"/>
</dbReference>